<reference evidence="3" key="1">
    <citation type="submission" date="2021-01" db="EMBL/GenBank/DDBJ databases">
        <authorList>
            <person name="Corre E."/>
            <person name="Pelletier E."/>
            <person name="Niang G."/>
            <person name="Scheremetjew M."/>
            <person name="Finn R."/>
            <person name="Kale V."/>
            <person name="Holt S."/>
            <person name="Cochrane G."/>
            <person name="Meng A."/>
            <person name="Brown T."/>
            <person name="Cohen L."/>
        </authorList>
    </citation>
    <scope>NUCLEOTIDE SEQUENCE</scope>
    <source>
        <strain evidence="3">CCMP1897</strain>
    </source>
</reference>
<evidence type="ECO:0000313" key="3">
    <source>
        <dbReference type="EMBL" id="CAE0609888.1"/>
    </source>
</evidence>
<organism evidence="3">
    <name type="scientific">Picocystis salinarum</name>
    <dbReference type="NCBI Taxonomy" id="88271"/>
    <lineage>
        <taxon>Eukaryota</taxon>
        <taxon>Viridiplantae</taxon>
        <taxon>Chlorophyta</taxon>
        <taxon>Picocystophyceae</taxon>
        <taxon>Picocystales</taxon>
        <taxon>Picocystaceae</taxon>
        <taxon>Picocystis</taxon>
    </lineage>
</organism>
<proteinExistence type="predicted"/>
<dbReference type="InterPro" id="IPR056699">
    <property type="entry name" value="DUF7797"/>
</dbReference>
<feature type="region of interest" description="Disordered" evidence="1">
    <location>
        <begin position="108"/>
        <end position="257"/>
    </location>
</feature>
<feature type="compositionally biased region" description="Acidic residues" evidence="1">
    <location>
        <begin position="203"/>
        <end position="235"/>
    </location>
</feature>
<sequence length="425" mass="48478">MATDGRRMEELDALLEGSAKDVEELAVLAKVRGGKEPTVKEREMALQATEKLTQVLCRIPPKMMVQGRKTYSTFVESSRLLGLLPKWTDRNNGAPGGDKDEGFLKKAVEAAKKVPKDTNRETQTKKEYEINEKKTREELSKMETAPTEVDQGQPGRIKRPANAGAVRSEPIPEEPSTKKSKEHEKGILSHAKEEPEQERKDETEEESSVDEETADDSSEDEGEEGEEGEKEEEESPPALPKREVDESRVTLKQELKRPPRRFTGMEFHKLKGLSGIKFFAEAHVIDPDDKSHVFNFNVNAPWHCASLNLGEGADGSPLISYSDIHCFYRLPDGTQWVQHGHFWDTDDIKEHAKKHGLKYDHLLSSDHGEKELLKKDGIHYSRITDIEYECWVFDGREKIPEPEHLEGDSYYWRHTFDVDQWKLTS</sequence>
<feature type="domain" description="DUF7797" evidence="2">
    <location>
        <begin position="25"/>
        <end position="55"/>
    </location>
</feature>
<accession>A0A7S3XDQ2</accession>
<evidence type="ECO:0000259" key="2">
    <source>
        <dbReference type="Pfam" id="PF25073"/>
    </source>
</evidence>
<dbReference type="AlphaFoldDB" id="A0A7S3XDQ2"/>
<protein>
    <recommendedName>
        <fullName evidence="2">DUF7797 domain-containing protein</fullName>
    </recommendedName>
</protein>
<dbReference type="EMBL" id="HBIS01004091">
    <property type="protein sequence ID" value="CAE0609888.1"/>
    <property type="molecule type" value="Transcribed_RNA"/>
</dbReference>
<evidence type="ECO:0000256" key="1">
    <source>
        <dbReference type="SAM" id="MobiDB-lite"/>
    </source>
</evidence>
<feature type="compositionally biased region" description="Basic and acidic residues" evidence="1">
    <location>
        <begin position="175"/>
        <end position="202"/>
    </location>
</feature>
<name>A0A7S3XDQ2_9CHLO</name>
<dbReference type="Pfam" id="PF25073">
    <property type="entry name" value="DUF7797"/>
    <property type="match status" value="1"/>
</dbReference>
<gene>
    <name evidence="3" type="ORF">PSAL00342_LOCUS3707</name>
</gene>
<feature type="compositionally biased region" description="Basic and acidic residues" evidence="1">
    <location>
        <begin position="108"/>
        <end position="141"/>
    </location>
</feature>
<feature type="compositionally biased region" description="Basic and acidic residues" evidence="1">
    <location>
        <begin position="240"/>
        <end position="257"/>
    </location>
</feature>